<keyword evidence="1" id="KW-0732">Signal</keyword>
<dbReference type="OrthoDB" id="531681at2759"/>
<dbReference type="GeneID" id="66052510"/>
<evidence type="ECO:0000313" key="2">
    <source>
        <dbReference type="EMBL" id="PNW87351.1"/>
    </source>
</evidence>
<evidence type="ECO:0000313" key="3">
    <source>
        <dbReference type="Proteomes" id="UP000006906"/>
    </source>
</evidence>
<protein>
    <submittedName>
        <fullName evidence="2">Uncharacterized protein</fullName>
    </submittedName>
</protein>
<dbReference type="RefSeq" id="XP_042927660.1">
    <property type="nucleotide sequence ID" value="XM_043060026.1"/>
</dbReference>
<dbReference type="InParanoid" id="A0A2K3E3J0"/>
<dbReference type="AlphaFoldDB" id="A0A2K3E3J0"/>
<dbReference type="EMBL" id="CM008963">
    <property type="protein sequence ID" value="PNW87351.1"/>
    <property type="molecule type" value="Genomic_DNA"/>
</dbReference>
<name>A0A2K3E3J0_CHLRE</name>
<feature type="chain" id="PRO_5014325403" evidence="1">
    <location>
        <begin position="30"/>
        <end position="173"/>
    </location>
</feature>
<accession>A0A2K3E3J0</accession>
<proteinExistence type="predicted"/>
<dbReference type="KEGG" id="cre:CHLRE_02g119250v5"/>
<keyword evidence="3" id="KW-1185">Reference proteome</keyword>
<organism evidence="2 3">
    <name type="scientific">Chlamydomonas reinhardtii</name>
    <name type="common">Chlamydomonas smithii</name>
    <dbReference type="NCBI Taxonomy" id="3055"/>
    <lineage>
        <taxon>Eukaryota</taxon>
        <taxon>Viridiplantae</taxon>
        <taxon>Chlorophyta</taxon>
        <taxon>core chlorophytes</taxon>
        <taxon>Chlorophyceae</taxon>
        <taxon>CS clade</taxon>
        <taxon>Chlamydomonadales</taxon>
        <taxon>Chlamydomonadaceae</taxon>
        <taxon>Chlamydomonas</taxon>
    </lineage>
</organism>
<gene>
    <name evidence="2" type="ORF">CHLRE_02g119250v5</name>
</gene>
<reference evidence="2 3" key="1">
    <citation type="journal article" date="2007" name="Science">
        <title>The Chlamydomonas genome reveals the evolution of key animal and plant functions.</title>
        <authorList>
            <person name="Merchant S.S."/>
            <person name="Prochnik S.E."/>
            <person name="Vallon O."/>
            <person name="Harris E.H."/>
            <person name="Karpowicz S.J."/>
            <person name="Witman G.B."/>
            <person name="Terry A."/>
            <person name="Salamov A."/>
            <person name="Fritz-Laylin L.K."/>
            <person name="Marechal-Drouard L."/>
            <person name="Marshall W.F."/>
            <person name="Qu L.H."/>
            <person name="Nelson D.R."/>
            <person name="Sanderfoot A.A."/>
            <person name="Spalding M.H."/>
            <person name="Kapitonov V.V."/>
            <person name="Ren Q."/>
            <person name="Ferris P."/>
            <person name="Lindquist E."/>
            <person name="Shapiro H."/>
            <person name="Lucas S.M."/>
            <person name="Grimwood J."/>
            <person name="Schmutz J."/>
            <person name="Cardol P."/>
            <person name="Cerutti H."/>
            <person name="Chanfreau G."/>
            <person name="Chen C.L."/>
            <person name="Cognat V."/>
            <person name="Croft M.T."/>
            <person name="Dent R."/>
            <person name="Dutcher S."/>
            <person name="Fernandez E."/>
            <person name="Fukuzawa H."/>
            <person name="Gonzalez-Ballester D."/>
            <person name="Gonzalez-Halphen D."/>
            <person name="Hallmann A."/>
            <person name="Hanikenne M."/>
            <person name="Hippler M."/>
            <person name="Inwood W."/>
            <person name="Jabbari K."/>
            <person name="Kalanon M."/>
            <person name="Kuras R."/>
            <person name="Lefebvre P.A."/>
            <person name="Lemaire S.D."/>
            <person name="Lobanov A.V."/>
            <person name="Lohr M."/>
            <person name="Manuell A."/>
            <person name="Meier I."/>
            <person name="Mets L."/>
            <person name="Mittag M."/>
            <person name="Mittelmeier T."/>
            <person name="Moroney J.V."/>
            <person name="Moseley J."/>
            <person name="Napoli C."/>
            <person name="Nedelcu A.M."/>
            <person name="Niyogi K."/>
            <person name="Novoselov S.V."/>
            <person name="Paulsen I.T."/>
            <person name="Pazour G."/>
            <person name="Purton S."/>
            <person name="Ral J.P."/>
            <person name="Riano-Pachon D.M."/>
            <person name="Riekhof W."/>
            <person name="Rymarquis L."/>
            <person name="Schroda M."/>
            <person name="Stern D."/>
            <person name="Umen J."/>
            <person name="Willows R."/>
            <person name="Wilson N."/>
            <person name="Zimmer S.L."/>
            <person name="Allmer J."/>
            <person name="Balk J."/>
            <person name="Bisova K."/>
            <person name="Chen C.J."/>
            <person name="Elias M."/>
            <person name="Gendler K."/>
            <person name="Hauser C."/>
            <person name="Lamb M.R."/>
            <person name="Ledford H."/>
            <person name="Long J.C."/>
            <person name="Minagawa J."/>
            <person name="Page M.D."/>
            <person name="Pan J."/>
            <person name="Pootakham W."/>
            <person name="Roje S."/>
            <person name="Rose A."/>
            <person name="Stahlberg E."/>
            <person name="Terauchi A.M."/>
            <person name="Yang P."/>
            <person name="Ball S."/>
            <person name="Bowler C."/>
            <person name="Dieckmann C.L."/>
            <person name="Gladyshev V.N."/>
            <person name="Green P."/>
            <person name="Jorgensen R."/>
            <person name="Mayfield S."/>
            <person name="Mueller-Roeber B."/>
            <person name="Rajamani S."/>
            <person name="Sayre R.T."/>
            <person name="Brokstein P."/>
            <person name="Dubchak I."/>
            <person name="Goodstein D."/>
            <person name="Hornick L."/>
            <person name="Huang Y.W."/>
            <person name="Jhaveri J."/>
            <person name="Luo Y."/>
            <person name="Martinez D."/>
            <person name="Ngau W.C."/>
            <person name="Otillar B."/>
            <person name="Poliakov A."/>
            <person name="Porter A."/>
            <person name="Szajkowski L."/>
            <person name="Werner G."/>
            <person name="Zhou K."/>
            <person name="Grigoriev I.V."/>
            <person name="Rokhsar D.S."/>
            <person name="Grossman A.R."/>
        </authorList>
    </citation>
    <scope>NUCLEOTIDE SEQUENCE [LARGE SCALE GENOMIC DNA]</scope>
    <source>
        <strain evidence="3">CC-503</strain>
    </source>
</reference>
<dbReference type="Gramene" id="PNW87351">
    <property type="protein sequence ID" value="PNW87351"/>
    <property type="gene ID" value="CHLRE_02g119250v5"/>
</dbReference>
<feature type="signal peptide" evidence="1">
    <location>
        <begin position="1"/>
        <end position="29"/>
    </location>
</feature>
<evidence type="ECO:0000256" key="1">
    <source>
        <dbReference type="SAM" id="SignalP"/>
    </source>
</evidence>
<sequence length="173" mass="17922">MAVHFSTRPLAAAAVVVVVAAFCAGGASAAAGGGGGRRALLQQAASPAVPPECIQAGLALQNSCNKELEVASKAFGLAPNTDVSNIQVDTGKLRQYLETAPPPGKACCDATVTFNNAYCSCSPPVLELVKSFTNNDVAQYREVAKYLEKRCKPLGSPFTLYMDATCPAGKKKP</sequence>
<dbReference type="Proteomes" id="UP000006906">
    <property type="component" value="Chromosome 2"/>
</dbReference>